<dbReference type="Proteomes" id="UP000077407">
    <property type="component" value="Unassembled WGS sequence"/>
</dbReference>
<evidence type="ECO:0000313" key="9">
    <source>
        <dbReference type="EMBL" id="OAA90903.1"/>
    </source>
</evidence>
<accession>A0A166RLD0</accession>
<protein>
    <submittedName>
        <fullName evidence="9">EamA-like transporter family protein</fullName>
    </submittedName>
</protein>
<feature type="transmembrane region" description="Helical" evidence="7">
    <location>
        <begin position="27"/>
        <end position="48"/>
    </location>
</feature>
<feature type="transmembrane region" description="Helical" evidence="7">
    <location>
        <begin position="289"/>
        <end position="305"/>
    </location>
</feature>
<dbReference type="PANTHER" id="PTHR32322">
    <property type="entry name" value="INNER MEMBRANE TRANSPORTER"/>
    <property type="match status" value="1"/>
</dbReference>
<sequence>MKNYVKIKTLTAKFNYSDRGVLLKKGYIYSVLSAILFGTCGIIIKIAFSEGANSINILTLQYMMSIPIMFLGILIIDSKALKIGKKDLYHTAVLGIVGNTFMTIFYYMAFNYLDVSMVTILLYTYPAMVFIYSVVFQKMQVGFNKIFALIATFIGCFLALGLNQGIKAFSTKGFMYGILAAVFYAFMNIYTEKKMDKLNPLSVNFYSIIFSFLSLIILKFPVEVFRQDLNGKLIVCIVILGVFCEIIPLTLLYAAIKHIGSLKVSIIGNLEIPTAMFLSFFILKEPLTLLQIFGAAFVIYAVYSIKKID</sequence>
<feature type="transmembrane region" description="Helical" evidence="7">
    <location>
        <begin position="142"/>
        <end position="162"/>
    </location>
</feature>
<comment type="caution">
    <text evidence="9">The sequence shown here is derived from an EMBL/GenBank/DDBJ whole genome shotgun (WGS) entry which is preliminary data.</text>
</comment>
<feature type="domain" description="EamA" evidence="8">
    <location>
        <begin position="172"/>
        <end position="304"/>
    </location>
</feature>
<evidence type="ECO:0000256" key="6">
    <source>
        <dbReference type="ARBA" id="ARBA00023136"/>
    </source>
</evidence>
<dbReference type="PATRIC" id="fig|1538.10.peg.1474"/>
<evidence type="ECO:0000256" key="1">
    <source>
        <dbReference type="ARBA" id="ARBA00004651"/>
    </source>
</evidence>
<keyword evidence="6 7" id="KW-0472">Membrane</keyword>
<feature type="transmembrane region" description="Helical" evidence="7">
    <location>
        <begin position="54"/>
        <end position="76"/>
    </location>
</feature>
<comment type="subcellular location">
    <subcellularLocation>
        <location evidence="1">Cell membrane</location>
        <topology evidence="1">Multi-pass membrane protein</topology>
    </subcellularLocation>
</comment>
<evidence type="ECO:0000256" key="4">
    <source>
        <dbReference type="ARBA" id="ARBA00022692"/>
    </source>
</evidence>
<feature type="transmembrane region" description="Helical" evidence="7">
    <location>
        <begin position="203"/>
        <end position="220"/>
    </location>
</feature>
<evidence type="ECO:0000259" key="8">
    <source>
        <dbReference type="Pfam" id="PF00892"/>
    </source>
</evidence>
<dbReference type="PANTHER" id="PTHR32322:SF18">
    <property type="entry name" value="S-ADENOSYLMETHIONINE_S-ADENOSYLHOMOCYSTEINE TRANSPORTER"/>
    <property type="match status" value="1"/>
</dbReference>
<name>A0A166RLD0_9CLOT</name>
<feature type="transmembrane region" description="Helical" evidence="7">
    <location>
        <begin position="232"/>
        <end position="254"/>
    </location>
</feature>
<evidence type="ECO:0000256" key="3">
    <source>
        <dbReference type="ARBA" id="ARBA00022475"/>
    </source>
</evidence>
<reference evidence="9 10" key="1">
    <citation type="journal article" date="2015" name="Biotechnol. Bioeng.">
        <title>Genome sequence and phenotypic characterization of Caulobacter segnis.</title>
        <authorList>
            <person name="Patel S."/>
            <person name="Fletcher B."/>
            <person name="Scott D.C."/>
            <person name="Ely B."/>
        </authorList>
    </citation>
    <scope>NUCLEOTIDE SEQUENCE [LARGE SCALE GENOMIC DNA]</scope>
    <source>
        <strain evidence="9 10">ERI-2</strain>
    </source>
</reference>
<proteinExistence type="inferred from homology"/>
<organism evidence="9 10">
    <name type="scientific">Clostridium ljungdahlii</name>
    <dbReference type="NCBI Taxonomy" id="1538"/>
    <lineage>
        <taxon>Bacteria</taxon>
        <taxon>Bacillati</taxon>
        <taxon>Bacillota</taxon>
        <taxon>Clostridia</taxon>
        <taxon>Eubacteriales</taxon>
        <taxon>Clostridiaceae</taxon>
        <taxon>Clostridium</taxon>
    </lineage>
</organism>
<dbReference type="InterPro" id="IPR000620">
    <property type="entry name" value="EamA_dom"/>
</dbReference>
<comment type="similarity">
    <text evidence="2">Belongs to the EamA transporter family.</text>
</comment>
<feature type="domain" description="EamA" evidence="8">
    <location>
        <begin position="25"/>
        <end position="160"/>
    </location>
</feature>
<feature type="transmembrane region" description="Helical" evidence="7">
    <location>
        <begin position="266"/>
        <end position="283"/>
    </location>
</feature>
<gene>
    <name evidence="9" type="ORF">WY13_00969</name>
</gene>
<keyword evidence="3" id="KW-1003">Cell membrane</keyword>
<dbReference type="InterPro" id="IPR050638">
    <property type="entry name" value="AA-Vitamin_Transporters"/>
</dbReference>
<keyword evidence="4 7" id="KW-0812">Transmembrane</keyword>
<feature type="transmembrane region" description="Helical" evidence="7">
    <location>
        <begin position="88"/>
        <end position="109"/>
    </location>
</feature>
<dbReference type="Pfam" id="PF00892">
    <property type="entry name" value="EamA"/>
    <property type="match status" value="2"/>
</dbReference>
<dbReference type="AlphaFoldDB" id="A0A166RLD0"/>
<dbReference type="SUPFAM" id="SSF103481">
    <property type="entry name" value="Multidrug resistance efflux transporter EmrE"/>
    <property type="match status" value="2"/>
</dbReference>
<feature type="transmembrane region" description="Helical" evidence="7">
    <location>
        <begin position="174"/>
        <end position="191"/>
    </location>
</feature>
<evidence type="ECO:0000256" key="5">
    <source>
        <dbReference type="ARBA" id="ARBA00022989"/>
    </source>
</evidence>
<dbReference type="GO" id="GO:0005886">
    <property type="term" value="C:plasma membrane"/>
    <property type="evidence" value="ECO:0007669"/>
    <property type="project" value="UniProtKB-SubCell"/>
</dbReference>
<keyword evidence="5 7" id="KW-1133">Transmembrane helix</keyword>
<dbReference type="InterPro" id="IPR037185">
    <property type="entry name" value="EmrE-like"/>
</dbReference>
<dbReference type="EMBL" id="LITT01000009">
    <property type="protein sequence ID" value="OAA90903.1"/>
    <property type="molecule type" value="Genomic_DNA"/>
</dbReference>
<evidence type="ECO:0000256" key="2">
    <source>
        <dbReference type="ARBA" id="ARBA00007362"/>
    </source>
</evidence>
<feature type="transmembrane region" description="Helical" evidence="7">
    <location>
        <begin position="115"/>
        <end position="135"/>
    </location>
</feature>
<evidence type="ECO:0000313" key="10">
    <source>
        <dbReference type="Proteomes" id="UP000077407"/>
    </source>
</evidence>
<evidence type="ECO:0000256" key="7">
    <source>
        <dbReference type="SAM" id="Phobius"/>
    </source>
</evidence>